<evidence type="ECO:0000256" key="3">
    <source>
        <dbReference type="SAM" id="MobiDB-lite"/>
    </source>
</evidence>
<reference evidence="6" key="1">
    <citation type="submission" date="2021-08" db="EMBL/GenBank/DDBJ databases">
        <title>Hoeflea bacterium WL0058 sp. nov., isolated from the sediment.</title>
        <authorList>
            <person name="Wang L."/>
            <person name="Zhang D."/>
        </authorList>
    </citation>
    <scope>NUCLEOTIDE SEQUENCE</scope>
    <source>
        <strain evidence="6">WL0058</strain>
    </source>
</reference>
<dbReference type="EMBL" id="JAICBX010000005">
    <property type="protein sequence ID" value="MBW8640122.1"/>
    <property type="molecule type" value="Genomic_DNA"/>
</dbReference>
<dbReference type="PANTHER" id="PTHR13887:SF56">
    <property type="entry name" value="THIOREDOXIN-LIKE REDUCTASE RV2466C"/>
    <property type="match status" value="1"/>
</dbReference>
<feature type="compositionally biased region" description="Low complexity" evidence="3">
    <location>
        <begin position="77"/>
        <end position="99"/>
    </location>
</feature>
<gene>
    <name evidence="6" type="ORF">K1W69_23205</name>
</gene>
<feature type="compositionally biased region" description="Polar residues" evidence="3">
    <location>
        <begin position="31"/>
        <end position="59"/>
    </location>
</feature>
<evidence type="ECO:0000313" key="6">
    <source>
        <dbReference type="EMBL" id="MBW8640122.1"/>
    </source>
</evidence>
<comment type="caution">
    <text evidence="6">The sequence shown here is derived from an EMBL/GenBank/DDBJ whole genome shotgun (WGS) entry which is preliminary data.</text>
</comment>
<feature type="domain" description="Thioredoxin" evidence="5">
    <location>
        <begin position="80"/>
        <end position="277"/>
    </location>
</feature>
<dbReference type="PROSITE" id="PS51352">
    <property type="entry name" value="THIOREDOXIN_2"/>
    <property type="match status" value="1"/>
</dbReference>
<dbReference type="InterPro" id="IPR036249">
    <property type="entry name" value="Thioredoxin-like_sf"/>
</dbReference>
<evidence type="ECO:0000256" key="1">
    <source>
        <dbReference type="ARBA" id="ARBA00003565"/>
    </source>
</evidence>
<sequence>MSSNANTVVRNMTKLAGATALAIALAACSDSGGNKTAETMAPATSTSQMSADNSITTGAISDGETKQTSAASSAEETVQVAQASTSSSVDLPSSDGSVDMDAVLEPGPMEEMYLGDADAPVKIVEYMSMTCPHCAAFHNNTFKPIIEKYADSGKIQFIVREFPFDPRATAAIMLARCAPDDKFFPMVEVLMQQQQNWARAQDARTALLNIAKLAGFTQETFEACLTNQQLVDDVNTVKNKAVQEFGVTSTPTFLINGNRYSGNMSVDQMSALIDSML</sequence>
<dbReference type="InterPro" id="IPR012336">
    <property type="entry name" value="Thioredoxin-like_fold"/>
</dbReference>
<protein>
    <submittedName>
        <fullName evidence="6">DsbA family protein</fullName>
    </submittedName>
</protein>
<dbReference type="Gene3D" id="3.40.30.10">
    <property type="entry name" value="Glutaredoxin"/>
    <property type="match status" value="1"/>
</dbReference>
<dbReference type="SUPFAM" id="SSF52833">
    <property type="entry name" value="Thioredoxin-like"/>
    <property type="match status" value="1"/>
</dbReference>
<evidence type="ECO:0000313" key="7">
    <source>
        <dbReference type="Proteomes" id="UP001196509"/>
    </source>
</evidence>
<dbReference type="RefSeq" id="WP_220230839.1">
    <property type="nucleotide sequence ID" value="NZ_JAICBX010000005.1"/>
</dbReference>
<keyword evidence="7" id="KW-1185">Reference proteome</keyword>
<comment type="function">
    <text evidence="1">May be required for disulfide bond formation in some proteins.</text>
</comment>
<dbReference type="InterPro" id="IPR013766">
    <property type="entry name" value="Thioredoxin_domain"/>
</dbReference>
<name>A0AAE2ZSH6_9HYPH</name>
<dbReference type="Proteomes" id="UP001196509">
    <property type="component" value="Unassembled WGS sequence"/>
</dbReference>
<evidence type="ECO:0000256" key="4">
    <source>
        <dbReference type="SAM" id="SignalP"/>
    </source>
</evidence>
<feature type="region of interest" description="Disordered" evidence="3">
    <location>
        <begin position="31"/>
        <end position="100"/>
    </location>
</feature>
<dbReference type="PANTHER" id="PTHR13887">
    <property type="entry name" value="GLUTATHIONE S-TRANSFERASE KAPPA"/>
    <property type="match status" value="1"/>
</dbReference>
<evidence type="ECO:0000256" key="2">
    <source>
        <dbReference type="ARBA" id="ARBA00005791"/>
    </source>
</evidence>
<organism evidence="6 7">
    <name type="scientific">Flavimaribacter sediminis</name>
    <dbReference type="NCBI Taxonomy" id="2865987"/>
    <lineage>
        <taxon>Bacteria</taxon>
        <taxon>Pseudomonadati</taxon>
        <taxon>Pseudomonadota</taxon>
        <taxon>Alphaproteobacteria</taxon>
        <taxon>Hyphomicrobiales</taxon>
        <taxon>Rhizobiaceae</taxon>
        <taxon>Flavimaribacter</taxon>
    </lineage>
</organism>
<evidence type="ECO:0000259" key="5">
    <source>
        <dbReference type="PROSITE" id="PS51352"/>
    </source>
</evidence>
<dbReference type="CDD" id="cd02972">
    <property type="entry name" value="DsbA_family"/>
    <property type="match status" value="1"/>
</dbReference>
<accession>A0AAE2ZSH6</accession>
<feature type="signal peptide" evidence="4">
    <location>
        <begin position="1"/>
        <end position="26"/>
    </location>
</feature>
<dbReference type="AlphaFoldDB" id="A0AAE2ZSH6"/>
<proteinExistence type="inferred from homology"/>
<comment type="similarity">
    <text evidence="2">Belongs to the thioredoxin family. DsbA subfamily.</text>
</comment>
<dbReference type="Pfam" id="PF13462">
    <property type="entry name" value="Thioredoxin_4"/>
    <property type="match status" value="1"/>
</dbReference>
<feature type="compositionally biased region" description="Polar residues" evidence="3">
    <location>
        <begin position="66"/>
        <end position="76"/>
    </location>
</feature>
<feature type="chain" id="PRO_5042016102" evidence="4">
    <location>
        <begin position="27"/>
        <end position="277"/>
    </location>
</feature>
<keyword evidence="4" id="KW-0732">Signal</keyword>